<evidence type="ECO:0000313" key="6">
    <source>
        <dbReference type="EMBL" id="VDM01824.1"/>
    </source>
</evidence>
<dbReference type="Pfam" id="PF24681">
    <property type="entry name" value="Kelch_KLHDC2_KLHL20_DRC7"/>
    <property type="match status" value="1"/>
</dbReference>
<reference evidence="8" key="1">
    <citation type="submission" date="2016-06" db="UniProtKB">
        <authorList>
            <consortium name="WormBaseParasite"/>
        </authorList>
    </citation>
    <scope>IDENTIFICATION</scope>
</reference>
<reference evidence="6 7" key="2">
    <citation type="submission" date="2018-11" db="EMBL/GenBank/DDBJ databases">
        <authorList>
            <consortium name="Pathogen Informatics"/>
        </authorList>
    </citation>
    <scope>NUCLEOTIDE SEQUENCE [LARGE SCALE GENOMIC DNA]</scope>
    <source>
        <strain evidence="6 7">NST_G2</strain>
    </source>
</reference>
<proteinExistence type="predicted"/>
<dbReference type="InterPro" id="IPR015915">
    <property type="entry name" value="Kelch-typ_b-propeller"/>
</dbReference>
<organism evidence="8">
    <name type="scientific">Schistocephalus solidus</name>
    <name type="common">Tapeworm</name>
    <dbReference type="NCBI Taxonomy" id="70667"/>
    <lineage>
        <taxon>Eukaryota</taxon>
        <taxon>Metazoa</taxon>
        <taxon>Spiralia</taxon>
        <taxon>Lophotrochozoa</taxon>
        <taxon>Platyhelminthes</taxon>
        <taxon>Cestoda</taxon>
        <taxon>Eucestoda</taxon>
        <taxon>Diphyllobothriidea</taxon>
        <taxon>Diphyllobothriidae</taxon>
        <taxon>Schistocephalus</taxon>
    </lineage>
</organism>
<keyword evidence="7" id="KW-1185">Reference proteome</keyword>
<dbReference type="STRING" id="70667.A0A183TG40"/>
<evidence type="ECO:0000256" key="3">
    <source>
        <dbReference type="ARBA" id="ARBA00037224"/>
    </source>
</evidence>
<dbReference type="SUPFAM" id="SSF117281">
    <property type="entry name" value="Kelch motif"/>
    <property type="match status" value="1"/>
</dbReference>
<protein>
    <recommendedName>
        <fullName evidence="4">Rab9 effector protein with kelch motifs</fullName>
    </recommendedName>
</protein>
<accession>A0A183TG40</accession>
<comment type="function">
    <text evidence="3">Rab9 effector required for endosome to trans-Golgi network (TGN) transport.</text>
</comment>
<dbReference type="OrthoDB" id="6251955at2759"/>
<sequence length="455" mass="49959">QKIASTHSGKVSASARVGHTAHFLCEIEKPPWILLVGGANRASCCSNYLLLNLRTGTLFSAVPLGSYVDPLFARYEHASALCGNEVSLALVLFGGANQDSPFRDVWSVPIDASLLSSECITELTVSDFFAATPSRIQPGNADSVSERTQHTSSCLTEFHELLVFAGGALGCTPVDDTKVHMYKIKEKKWITVETEGCAPSPRMGHLMLCQPPDPRSESKRASDVSSFFVHGGMAGEEFFDDFYRLELHRVKAPFLQSDATVGDQVKGTWHVVRATSPTDQSGDTGSLSQPPPRAAHGGGVIVSPLFRQQVHCRLMCRVFVFGGLNSSGPLNDFYYYDEVACQWVRLSGLASTIKTLPSPRMDFAFTTLRMKIRDPARKKACVTATFSEFEADWETSPAEGDTNEDVSMIWRNFLFIHGGMNAGQNIFGDAYICCLDEQQAEEEKKLPEENSERTS</sequence>
<dbReference type="WBParaSite" id="SSLN_0001601701-mRNA-1">
    <property type="protein sequence ID" value="SSLN_0001601701-mRNA-1"/>
    <property type="gene ID" value="SSLN_0001601701"/>
</dbReference>
<evidence type="ECO:0000313" key="7">
    <source>
        <dbReference type="Proteomes" id="UP000275846"/>
    </source>
</evidence>
<dbReference type="InterPro" id="IPR052124">
    <property type="entry name" value="Rab9_kelch_effector"/>
</dbReference>
<dbReference type="InterPro" id="IPR006652">
    <property type="entry name" value="Kelch_1"/>
</dbReference>
<feature type="region of interest" description="Disordered" evidence="5">
    <location>
        <begin position="275"/>
        <end position="294"/>
    </location>
</feature>
<dbReference type="Proteomes" id="UP000275846">
    <property type="component" value="Unassembled WGS sequence"/>
</dbReference>
<dbReference type="AlphaFoldDB" id="A0A183TG40"/>
<feature type="compositionally biased region" description="Polar residues" evidence="5">
    <location>
        <begin position="275"/>
        <end position="288"/>
    </location>
</feature>
<gene>
    <name evidence="6" type="ORF">SSLN_LOCUS15438</name>
</gene>
<evidence type="ECO:0000256" key="2">
    <source>
        <dbReference type="ARBA" id="ARBA00022737"/>
    </source>
</evidence>
<dbReference type="Pfam" id="PF01344">
    <property type="entry name" value="Kelch_1"/>
    <property type="match status" value="1"/>
</dbReference>
<evidence type="ECO:0000256" key="1">
    <source>
        <dbReference type="ARBA" id="ARBA00022441"/>
    </source>
</evidence>
<evidence type="ECO:0000256" key="4">
    <source>
        <dbReference type="ARBA" id="ARBA00039295"/>
    </source>
</evidence>
<dbReference type="PANTHER" id="PTHR46647:SF1">
    <property type="entry name" value="RAB9 EFFECTOR PROTEIN WITH KELCH MOTIFS"/>
    <property type="match status" value="1"/>
</dbReference>
<evidence type="ECO:0000256" key="5">
    <source>
        <dbReference type="SAM" id="MobiDB-lite"/>
    </source>
</evidence>
<dbReference type="Gene3D" id="2.120.10.80">
    <property type="entry name" value="Kelch-type beta propeller"/>
    <property type="match status" value="2"/>
</dbReference>
<dbReference type="PANTHER" id="PTHR46647">
    <property type="entry name" value="RAB9 EFFECTOR PROTEIN WITH KELCH MOTIFS"/>
    <property type="match status" value="1"/>
</dbReference>
<dbReference type="EMBL" id="UYSU01039938">
    <property type="protein sequence ID" value="VDM01824.1"/>
    <property type="molecule type" value="Genomic_DNA"/>
</dbReference>
<name>A0A183TG40_SCHSO</name>
<keyword evidence="2" id="KW-0677">Repeat</keyword>
<evidence type="ECO:0000313" key="8">
    <source>
        <dbReference type="WBParaSite" id="SSLN_0001601701-mRNA-1"/>
    </source>
</evidence>
<keyword evidence="1" id="KW-0880">Kelch repeat</keyword>